<evidence type="ECO:0000256" key="1">
    <source>
        <dbReference type="ARBA" id="ARBA00009913"/>
    </source>
</evidence>
<keyword evidence="4" id="KW-0233">DNA recombination</keyword>
<protein>
    <submittedName>
        <fullName evidence="8">DNA-invertase from lambdoid prophage Rac</fullName>
    </submittedName>
</protein>
<evidence type="ECO:0000259" key="7">
    <source>
        <dbReference type="PROSITE" id="PS51736"/>
    </source>
</evidence>
<evidence type="ECO:0000256" key="6">
    <source>
        <dbReference type="PROSITE-ProRule" id="PRU10137"/>
    </source>
</evidence>
<dbReference type="InterPro" id="IPR009057">
    <property type="entry name" value="Homeodomain-like_sf"/>
</dbReference>
<name>A0A679KHJ3_9HYPH</name>
<accession>A0A679KHJ3</accession>
<comment type="similarity">
    <text evidence="1">Belongs to the site-specific recombinase resolvase family.</text>
</comment>
<dbReference type="PROSITE" id="PS51736">
    <property type="entry name" value="RECOMBINASES_3"/>
    <property type="match status" value="1"/>
</dbReference>
<feature type="active site" description="O-(5'-phospho-DNA)-serine intermediate" evidence="5 6">
    <location>
        <position position="14"/>
    </location>
</feature>
<evidence type="ECO:0000256" key="4">
    <source>
        <dbReference type="ARBA" id="ARBA00023172"/>
    </source>
</evidence>
<dbReference type="Pfam" id="PF02796">
    <property type="entry name" value="HTH_7"/>
    <property type="match status" value="1"/>
</dbReference>
<sequence>METSLQAILYARVSTNEQTVAHQETQARAAGFAIDAVVADEGVSGVSTALKDRPQGRRLFDMLRRGDVLVVRWVDRLGRNYADVTDTIREFMRRGVIIRTVINGMVFDGATSDPMQQAVRDALIGFMAATAQSQAEATKEAQKAGIEHAKSLDEKYLGRKPSYNREQFDAVVDALGRGEAVQSVAKATGISRGTIYRIRDNRAEAEAALARWAA</sequence>
<keyword evidence="3" id="KW-0238">DNA-binding</keyword>
<dbReference type="SUPFAM" id="SSF53041">
    <property type="entry name" value="Resolvase-like"/>
    <property type="match status" value="1"/>
</dbReference>
<evidence type="ECO:0000256" key="2">
    <source>
        <dbReference type="ARBA" id="ARBA00022908"/>
    </source>
</evidence>
<gene>
    <name evidence="8" type="primary">pinR_2</name>
    <name evidence="8" type="ORF">MBLL_03357</name>
</gene>
<dbReference type="PROSITE" id="PS00397">
    <property type="entry name" value="RECOMBINASES_1"/>
    <property type="match status" value="1"/>
</dbReference>
<dbReference type="PANTHER" id="PTHR30461:SF2">
    <property type="entry name" value="SERINE RECOMBINASE PINE-RELATED"/>
    <property type="match status" value="1"/>
</dbReference>
<proteinExistence type="inferred from homology"/>
<dbReference type="Pfam" id="PF00239">
    <property type="entry name" value="Resolvase"/>
    <property type="match status" value="1"/>
</dbReference>
<dbReference type="InterPro" id="IPR036162">
    <property type="entry name" value="Resolvase-like_N_sf"/>
</dbReference>
<dbReference type="PROSITE" id="PS00398">
    <property type="entry name" value="RECOMBINASES_2"/>
    <property type="match status" value="1"/>
</dbReference>
<dbReference type="SUPFAM" id="SSF46689">
    <property type="entry name" value="Homeodomain-like"/>
    <property type="match status" value="1"/>
</dbReference>
<dbReference type="InterPro" id="IPR006119">
    <property type="entry name" value="Resolv_N"/>
</dbReference>
<evidence type="ECO:0000256" key="5">
    <source>
        <dbReference type="PIRSR" id="PIRSR606118-50"/>
    </source>
</evidence>
<organism evidence="8">
    <name type="scientific">Methylobacterium bullatum</name>
    <dbReference type="NCBI Taxonomy" id="570505"/>
    <lineage>
        <taxon>Bacteria</taxon>
        <taxon>Pseudomonadati</taxon>
        <taxon>Pseudomonadota</taxon>
        <taxon>Alphaproteobacteria</taxon>
        <taxon>Hyphomicrobiales</taxon>
        <taxon>Methylobacteriaceae</taxon>
        <taxon>Methylobacterium</taxon>
    </lineage>
</organism>
<dbReference type="SMART" id="SM00857">
    <property type="entry name" value="Resolvase"/>
    <property type="match status" value="1"/>
</dbReference>
<dbReference type="CDD" id="cd03768">
    <property type="entry name" value="SR_ResInv"/>
    <property type="match status" value="1"/>
</dbReference>
<dbReference type="Gene3D" id="1.10.10.60">
    <property type="entry name" value="Homeodomain-like"/>
    <property type="match status" value="1"/>
</dbReference>
<dbReference type="InterPro" id="IPR050639">
    <property type="entry name" value="SSR_resolvase"/>
</dbReference>
<dbReference type="Gene3D" id="3.40.50.1390">
    <property type="entry name" value="Resolvase, N-terminal catalytic domain"/>
    <property type="match status" value="1"/>
</dbReference>
<feature type="domain" description="Resolvase/invertase-type recombinase catalytic" evidence="7">
    <location>
        <begin position="6"/>
        <end position="153"/>
    </location>
</feature>
<dbReference type="GO" id="GO:0000150">
    <property type="term" value="F:DNA strand exchange activity"/>
    <property type="evidence" value="ECO:0007669"/>
    <property type="project" value="InterPro"/>
</dbReference>
<dbReference type="GO" id="GO:0003677">
    <property type="term" value="F:DNA binding"/>
    <property type="evidence" value="ECO:0007669"/>
    <property type="project" value="UniProtKB-KW"/>
</dbReference>
<dbReference type="AlphaFoldDB" id="A0A679KHJ3"/>
<evidence type="ECO:0000256" key="3">
    <source>
        <dbReference type="ARBA" id="ARBA00023125"/>
    </source>
</evidence>
<reference evidence="8" key="1">
    <citation type="submission" date="2019-12" db="EMBL/GenBank/DDBJ databases">
        <authorList>
            <person name="Cremers G."/>
        </authorList>
    </citation>
    <scope>NUCLEOTIDE SEQUENCE</scope>
    <source>
        <strain evidence="8">Mbul2</strain>
    </source>
</reference>
<evidence type="ECO:0000313" key="8">
    <source>
        <dbReference type="EMBL" id="CAA2144238.1"/>
    </source>
</evidence>
<keyword evidence="2" id="KW-0229">DNA integration</keyword>
<dbReference type="InterPro" id="IPR006120">
    <property type="entry name" value="Resolvase_HTH_dom"/>
</dbReference>
<dbReference type="PANTHER" id="PTHR30461">
    <property type="entry name" value="DNA-INVERTASE FROM LAMBDOID PROPHAGE"/>
    <property type="match status" value="1"/>
</dbReference>
<dbReference type="InterPro" id="IPR006118">
    <property type="entry name" value="Recombinase_CS"/>
</dbReference>
<dbReference type="GO" id="GO:0015074">
    <property type="term" value="P:DNA integration"/>
    <property type="evidence" value="ECO:0007669"/>
    <property type="project" value="UniProtKB-KW"/>
</dbReference>
<dbReference type="EMBL" id="LR743511">
    <property type="protein sequence ID" value="CAA2144238.1"/>
    <property type="molecule type" value="Genomic_DNA"/>
</dbReference>